<gene>
    <name evidence="6" type="ORF">FH608_015860</name>
</gene>
<dbReference type="GO" id="GO:0005886">
    <property type="term" value="C:plasma membrane"/>
    <property type="evidence" value="ECO:0007669"/>
    <property type="project" value="UniProtKB-SubCell"/>
</dbReference>
<evidence type="ECO:0000256" key="4">
    <source>
        <dbReference type="ARBA" id="ARBA00022801"/>
    </source>
</evidence>
<evidence type="ECO:0000256" key="3">
    <source>
        <dbReference type="ARBA" id="ARBA00022670"/>
    </source>
</evidence>
<dbReference type="Gene3D" id="2.10.109.10">
    <property type="entry name" value="Umud Fragment, subunit A"/>
    <property type="match status" value="1"/>
</dbReference>
<evidence type="ECO:0000313" key="6">
    <source>
        <dbReference type="EMBL" id="KAB8194658.1"/>
    </source>
</evidence>
<dbReference type="PROSITE" id="PS00501">
    <property type="entry name" value="SPASE_I_1"/>
    <property type="match status" value="1"/>
</dbReference>
<dbReference type="OrthoDB" id="5518017at2"/>
<dbReference type="Pfam" id="PF10502">
    <property type="entry name" value="Peptidase_S26"/>
    <property type="match status" value="2"/>
</dbReference>
<evidence type="ECO:0000256" key="1">
    <source>
        <dbReference type="ARBA" id="ARBA00004401"/>
    </source>
</evidence>
<dbReference type="RefSeq" id="WP_139631251.1">
    <property type="nucleotide sequence ID" value="NZ_VDLX02000005.1"/>
</dbReference>
<dbReference type="SUPFAM" id="SSF51306">
    <property type="entry name" value="LexA/Signal peptidase"/>
    <property type="match status" value="1"/>
</dbReference>
<keyword evidence="7" id="KW-1185">Reference proteome</keyword>
<proteinExistence type="inferred from homology"/>
<evidence type="ECO:0000313" key="7">
    <source>
        <dbReference type="Proteomes" id="UP000312512"/>
    </source>
</evidence>
<comment type="subcellular location">
    <subcellularLocation>
        <location evidence="1">Cell membrane</location>
        <topology evidence="1">Single-pass type II membrane protein</topology>
    </subcellularLocation>
</comment>
<dbReference type="PANTHER" id="PTHR43390:SF1">
    <property type="entry name" value="CHLOROPLAST PROCESSING PEPTIDASE"/>
    <property type="match status" value="1"/>
</dbReference>
<dbReference type="InterPro" id="IPR036286">
    <property type="entry name" value="LexA/Signal_pep-like_sf"/>
</dbReference>
<dbReference type="InterPro" id="IPR019756">
    <property type="entry name" value="Pept_S26A_signal_pept_1_Ser-AS"/>
</dbReference>
<name>A0A5C4WM07_9ACTN</name>
<keyword evidence="3" id="KW-0645">Protease</keyword>
<dbReference type="EMBL" id="VDLX02000005">
    <property type="protein sequence ID" value="KAB8194658.1"/>
    <property type="molecule type" value="Genomic_DNA"/>
</dbReference>
<evidence type="ECO:0000259" key="5">
    <source>
        <dbReference type="Pfam" id="PF10502"/>
    </source>
</evidence>
<feature type="domain" description="Peptidase S26" evidence="5">
    <location>
        <begin position="94"/>
        <end position="130"/>
    </location>
</feature>
<dbReference type="AlphaFoldDB" id="A0A5C4WM07"/>
<protein>
    <submittedName>
        <fullName evidence="6">S26 family signal peptidase</fullName>
    </submittedName>
</protein>
<accession>A0A5C4WM07</accession>
<dbReference type="PRINTS" id="PR00727">
    <property type="entry name" value="LEADERPTASE"/>
</dbReference>
<feature type="domain" description="Peptidase S26" evidence="5">
    <location>
        <begin position="11"/>
        <end position="85"/>
    </location>
</feature>
<organism evidence="6 7">
    <name type="scientific">Nonomuraea phyllanthi</name>
    <dbReference type="NCBI Taxonomy" id="2219224"/>
    <lineage>
        <taxon>Bacteria</taxon>
        <taxon>Bacillati</taxon>
        <taxon>Actinomycetota</taxon>
        <taxon>Actinomycetes</taxon>
        <taxon>Streptosporangiales</taxon>
        <taxon>Streptosporangiaceae</taxon>
        <taxon>Nonomuraea</taxon>
    </lineage>
</organism>
<dbReference type="InterPro" id="IPR019533">
    <property type="entry name" value="Peptidase_S26"/>
</dbReference>
<dbReference type="Proteomes" id="UP000312512">
    <property type="component" value="Unassembled WGS sequence"/>
</dbReference>
<dbReference type="PANTHER" id="PTHR43390">
    <property type="entry name" value="SIGNAL PEPTIDASE I"/>
    <property type="match status" value="1"/>
</dbReference>
<evidence type="ECO:0000256" key="2">
    <source>
        <dbReference type="ARBA" id="ARBA00009370"/>
    </source>
</evidence>
<sequence>MTLWLLPGACLLVALLVRLRRTYSIVRVDGDSMAPALADGDRVLARRVPPSRLRRDQIAVVVDRFSGGAGFVIKRIAALPGDRVPEIAKDVIADERVPEGRLVLLGDNPSTSFDSRALGFFAMSDVHAVTVRKVTALTQDEGEG</sequence>
<comment type="similarity">
    <text evidence="2">Belongs to the peptidase S26 family.</text>
</comment>
<dbReference type="GO" id="GO:0004252">
    <property type="term" value="F:serine-type endopeptidase activity"/>
    <property type="evidence" value="ECO:0007669"/>
    <property type="project" value="InterPro"/>
</dbReference>
<dbReference type="GO" id="GO:0006465">
    <property type="term" value="P:signal peptide processing"/>
    <property type="evidence" value="ECO:0007669"/>
    <property type="project" value="InterPro"/>
</dbReference>
<keyword evidence="4" id="KW-0378">Hydrolase</keyword>
<dbReference type="InterPro" id="IPR000223">
    <property type="entry name" value="Pept_S26A_signal_pept_1"/>
</dbReference>
<reference evidence="6 7" key="1">
    <citation type="submission" date="2019-10" db="EMBL/GenBank/DDBJ databases">
        <title>Nonomuraea sp. nov., isolated from Phyllanthus amarus.</title>
        <authorList>
            <person name="Klykleung N."/>
            <person name="Tanasupawat S."/>
        </authorList>
    </citation>
    <scope>NUCLEOTIDE SEQUENCE [LARGE SCALE GENOMIC DNA]</scope>
    <source>
        <strain evidence="6 7">PA1-10</strain>
    </source>
</reference>
<comment type="caution">
    <text evidence="6">The sequence shown here is derived from an EMBL/GenBank/DDBJ whole genome shotgun (WGS) entry which is preliminary data.</text>
</comment>
<dbReference type="CDD" id="cd06462">
    <property type="entry name" value="Peptidase_S24_S26"/>
    <property type="match status" value="1"/>
</dbReference>